<feature type="chain" id="PRO_5034670063" description="Transmembrane protein" evidence="2">
    <location>
        <begin position="24"/>
        <end position="190"/>
    </location>
</feature>
<feature type="transmembrane region" description="Helical" evidence="1">
    <location>
        <begin position="171"/>
        <end position="189"/>
    </location>
</feature>
<evidence type="ECO:0000313" key="4">
    <source>
        <dbReference type="Proteomes" id="UP000663827"/>
    </source>
</evidence>
<reference evidence="3" key="1">
    <citation type="submission" date="2021-01" db="EMBL/GenBank/DDBJ databases">
        <authorList>
            <person name="Kaushik A."/>
        </authorList>
    </citation>
    <scope>NUCLEOTIDE SEQUENCE</scope>
    <source>
        <strain evidence="3">AG5</strain>
    </source>
</reference>
<evidence type="ECO:0008006" key="5">
    <source>
        <dbReference type="Google" id="ProtNLM"/>
    </source>
</evidence>
<evidence type="ECO:0000256" key="2">
    <source>
        <dbReference type="SAM" id="SignalP"/>
    </source>
</evidence>
<evidence type="ECO:0000256" key="1">
    <source>
        <dbReference type="SAM" id="Phobius"/>
    </source>
</evidence>
<proteinExistence type="predicted"/>
<feature type="transmembrane region" description="Helical" evidence="1">
    <location>
        <begin position="145"/>
        <end position="165"/>
    </location>
</feature>
<keyword evidence="1" id="KW-0472">Membrane</keyword>
<accession>A0A8H3ECC1</accession>
<dbReference type="Proteomes" id="UP000663827">
    <property type="component" value="Unassembled WGS sequence"/>
</dbReference>
<sequence>MHAFGRLTSFILFVLSLSLFAHALPAPGTSALSIRDPKCDQLLSAVVDLKANVDTCIVAAIKADGPAGVTAQVDLIVGHVHACADAIVAIGSITDMDAVVKADLAAKVAAIIAVILKACLRLSIKFGIQVCIELFVKLDAALKLLLVNLGVCVEGIVVLVSKIVIATCAHILVTLNFNLCLSVLAIVGLN</sequence>
<feature type="transmembrane region" description="Helical" evidence="1">
    <location>
        <begin position="104"/>
        <end position="124"/>
    </location>
</feature>
<name>A0A8H3ECC1_9AGAM</name>
<protein>
    <recommendedName>
        <fullName evidence="5">Transmembrane protein</fullName>
    </recommendedName>
</protein>
<keyword evidence="1" id="KW-1133">Transmembrane helix</keyword>
<keyword evidence="1" id="KW-0812">Transmembrane</keyword>
<gene>
    <name evidence="3" type="ORF">RDB_LOCUS191034</name>
</gene>
<feature type="signal peptide" evidence="2">
    <location>
        <begin position="1"/>
        <end position="23"/>
    </location>
</feature>
<comment type="caution">
    <text evidence="3">The sequence shown here is derived from an EMBL/GenBank/DDBJ whole genome shotgun (WGS) entry which is preliminary data.</text>
</comment>
<keyword evidence="2" id="KW-0732">Signal</keyword>
<dbReference type="AlphaFoldDB" id="A0A8H3ECC1"/>
<evidence type="ECO:0000313" key="3">
    <source>
        <dbReference type="EMBL" id="CAE7233256.1"/>
    </source>
</evidence>
<dbReference type="EMBL" id="CAJNJQ010006625">
    <property type="protein sequence ID" value="CAE7233256.1"/>
    <property type="molecule type" value="Genomic_DNA"/>
</dbReference>
<organism evidence="3 4">
    <name type="scientific">Rhizoctonia solani</name>
    <dbReference type="NCBI Taxonomy" id="456999"/>
    <lineage>
        <taxon>Eukaryota</taxon>
        <taxon>Fungi</taxon>
        <taxon>Dikarya</taxon>
        <taxon>Basidiomycota</taxon>
        <taxon>Agaricomycotina</taxon>
        <taxon>Agaricomycetes</taxon>
        <taxon>Cantharellales</taxon>
        <taxon>Ceratobasidiaceae</taxon>
        <taxon>Rhizoctonia</taxon>
    </lineage>
</organism>